<evidence type="ECO:0000313" key="7">
    <source>
        <dbReference type="EMBL" id="ABF50840.2"/>
    </source>
</evidence>
<protein>
    <submittedName>
        <fullName evidence="7">Putative achaete-scute complex protein</fullName>
    </submittedName>
</protein>
<dbReference type="GO" id="GO:0090575">
    <property type="term" value="C:RNA polymerase II transcription regulator complex"/>
    <property type="evidence" value="ECO:0007669"/>
    <property type="project" value="TreeGrafter"/>
</dbReference>
<evidence type="ECO:0000256" key="2">
    <source>
        <dbReference type="ARBA" id="ARBA00022902"/>
    </source>
</evidence>
<dbReference type="InterPro" id="IPR011598">
    <property type="entry name" value="bHLH_dom"/>
</dbReference>
<feature type="domain" description="BHLH" evidence="6">
    <location>
        <begin position="94"/>
        <end position="146"/>
    </location>
</feature>
<evidence type="ECO:0000256" key="1">
    <source>
        <dbReference type="ARBA" id="ARBA00004123"/>
    </source>
</evidence>
<dbReference type="GO" id="GO:0000977">
    <property type="term" value="F:RNA polymerase II transcription regulatory region sequence-specific DNA binding"/>
    <property type="evidence" value="ECO:0007669"/>
    <property type="project" value="TreeGrafter"/>
</dbReference>
<feature type="region of interest" description="Disordered" evidence="5">
    <location>
        <begin position="1"/>
        <end position="24"/>
    </location>
</feature>
<dbReference type="InterPro" id="IPR036638">
    <property type="entry name" value="HLH_DNA-bd_sf"/>
</dbReference>
<dbReference type="PANTHER" id="PTHR13935:SF106">
    <property type="entry name" value="ACHAETE-SCUTE COMPLEX PROTEIN T5-RELATED"/>
    <property type="match status" value="1"/>
</dbReference>
<evidence type="ECO:0000259" key="6">
    <source>
        <dbReference type="PROSITE" id="PS50888"/>
    </source>
</evidence>
<dbReference type="GO" id="GO:0007399">
    <property type="term" value="P:nervous system development"/>
    <property type="evidence" value="ECO:0007669"/>
    <property type="project" value="UniProtKB-KW"/>
</dbReference>
<keyword evidence="4" id="KW-0539">Nucleus</keyword>
<evidence type="ECO:0000256" key="4">
    <source>
        <dbReference type="ARBA" id="ARBA00023242"/>
    </source>
</evidence>
<dbReference type="InterPro" id="IPR015660">
    <property type="entry name" value="MASH1/Ascl1a-like"/>
</dbReference>
<name>A3E0V8_PANAR</name>
<accession>A3E0V8</accession>
<comment type="subcellular location">
    <subcellularLocation>
        <location evidence="1">Nucleus</location>
    </subcellularLocation>
</comment>
<dbReference type="PANTHER" id="PTHR13935">
    <property type="entry name" value="ACHAETE-SCUTE TRANSCRIPTION FACTOR-RELATED"/>
    <property type="match status" value="1"/>
</dbReference>
<feature type="region of interest" description="Disordered" evidence="5">
    <location>
        <begin position="53"/>
        <end position="73"/>
    </location>
</feature>
<keyword evidence="3" id="KW-0238">DNA-binding</keyword>
<sequence length="299" mass="32579">RGELVEVRRSCRRRHSRRMSATTTQRLVPIRPSPHKGVTISKAVTVITTTASPATLTPPKTGVKRKLSEPSPEPVKCKRRINFGVGYVVSPAPVAVARRNARERNRVKQVNNGFATLRQHIPGAAKAKKISKVETLKQAVDYIRSLQELLEDHDALMRHTNSLVVSSQPSPTSRVPSQPYTNAVAPTTVLSQSQYRVLQYPSYYYSENVSPVAASVYPMSVASVSPTCSDAAASPTPSYDSAFSAPEAATTVSSMTSVFSPEASTLLPDTLDSLDTYDTTTSQDDEELLDAIASWQQCQ</sequence>
<dbReference type="EMBL" id="DQ489559">
    <property type="protein sequence ID" value="ABF50840.2"/>
    <property type="molecule type" value="mRNA"/>
</dbReference>
<dbReference type="Gene3D" id="4.10.280.10">
    <property type="entry name" value="Helix-loop-helix DNA-binding domain"/>
    <property type="match status" value="1"/>
</dbReference>
<dbReference type="SMART" id="SM00353">
    <property type="entry name" value="HLH"/>
    <property type="match status" value="1"/>
</dbReference>
<keyword evidence="2" id="KW-0524">Neurogenesis</keyword>
<dbReference type="AlphaFoldDB" id="A3E0V8"/>
<dbReference type="SUPFAM" id="SSF47459">
    <property type="entry name" value="HLH, helix-loop-helix DNA-binding domain"/>
    <property type="match status" value="1"/>
</dbReference>
<feature type="non-terminal residue" evidence="7">
    <location>
        <position position="1"/>
    </location>
</feature>
<dbReference type="FunFam" id="4.10.280.10:FF:000029">
    <property type="entry name" value="Achaete-scute family bHLH transcription factor 1"/>
    <property type="match status" value="1"/>
</dbReference>
<organism evidence="7">
    <name type="scientific">Panulirus argus</name>
    <name type="common">Caribbean spiny lobster</name>
    <name type="synonym">Palinurus argus</name>
    <dbReference type="NCBI Taxonomy" id="6737"/>
    <lineage>
        <taxon>Eukaryota</taxon>
        <taxon>Metazoa</taxon>
        <taxon>Ecdysozoa</taxon>
        <taxon>Arthropoda</taxon>
        <taxon>Crustacea</taxon>
        <taxon>Multicrustacea</taxon>
        <taxon>Malacostraca</taxon>
        <taxon>Eumalacostraca</taxon>
        <taxon>Eucarida</taxon>
        <taxon>Decapoda</taxon>
        <taxon>Pleocyemata</taxon>
        <taxon>Achelata</taxon>
        <taxon>Palinuroidea</taxon>
        <taxon>Palinuridae</taxon>
        <taxon>Panulirus</taxon>
    </lineage>
</organism>
<proteinExistence type="evidence at transcript level"/>
<evidence type="ECO:0000256" key="5">
    <source>
        <dbReference type="SAM" id="MobiDB-lite"/>
    </source>
</evidence>
<evidence type="ECO:0000256" key="3">
    <source>
        <dbReference type="ARBA" id="ARBA00023125"/>
    </source>
</evidence>
<dbReference type="GO" id="GO:0000981">
    <property type="term" value="F:DNA-binding transcription factor activity, RNA polymerase II-specific"/>
    <property type="evidence" value="ECO:0007669"/>
    <property type="project" value="TreeGrafter"/>
</dbReference>
<dbReference type="GO" id="GO:0046983">
    <property type="term" value="F:protein dimerization activity"/>
    <property type="evidence" value="ECO:0007669"/>
    <property type="project" value="InterPro"/>
</dbReference>
<gene>
    <name evidence="7" type="primary">ash</name>
</gene>
<dbReference type="Pfam" id="PF00010">
    <property type="entry name" value="HLH"/>
    <property type="match status" value="1"/>
</dbReference>
<reference evidence="7" key="1">
    <citation type="journal article" date="2009" name="J. Mol. Neurosci.">
        <title>Molecular cloning and characterization of homologs of achaete-scute and hairy-enhancer of split in the olfactory organ of the spiny lobster Panulirus argus.</title>
        <authorList>
            <person name="Chien H."/>
            <person name="Tadesse T."/>
            <person name="Liu H."/>
            <person name="Schmidt M."/>
            <person name="Walthall W.W."/>
            <person name="Tai P.C."/>
            <person name="Derby C.D."/>
        </authorList>
    </citation>
    <scope>NUCLEOTIDE SEQUENCE</scope>
</reference>
<dbReference type="PROSITE" id="PS50888">
    <property type="entry name" value="BHLH"/>
    <property type="match status" value="1"/>
</dbReference>